<protein>
    <submittedName>
        <fullName evidence="1">Uncharacterized protein</fullName>
    </submittedName>
</protein>
<evidence type="ECO:0000313" key="2">
    <source>
        <dbReference type="Proteomes" id="UP000011064"/>
    </source>
</evidence>
<reference evidence="2" key="1">
    <citation type="submission" date="2010-09" db="EMBL/GenBank/DDBJ databases">
        <title>The genome sequence of Geomyces destructans 20631-21.</title>
        <authorList>
            <consortium name="The Broad Institute Genome Sequencing Platform"/>
            <person name="Cuomo C.A."/>
            <person name="Blehert D.S."/>
            <person name="Lorch J.M."/>
            <person name="Young S.K."/>
            <person name="Zeng Q."/>
            <person name="Gargeya S."/>
            <person name="Fitzgerald M."/>
            <person name="Haas B."/>
            <person name="Abouelleil A."/>
            <person name="Alvarado L."/>
            <person name="Arachchi H.M."/>
            <person name="Berlin A."/>
            <person name="Brown A."/>
            <person name="Chapman S.B."/>
            <person name="Chen Z."/>
            <person name="Dunbar C."/>
            <person name="Freedman E."/>
            <person name="Gearin G."/>
            <person name="Gellesch M."/>
            <person name="Goldberg J."/>
            <person name="Griggs A."/>
            <person name="Gujja S."/>
            <person name="Heiman D."/>
            <person name="Howarth C."/>
            <person name="Larson L."/>
            <person name="Lui A."/>
            <person name="MacDonald P.J.P."/>
            <person name="Montmayeur A."/>
            <person name="Murphy C."/>
            <person name="Neiman D."/>
            <person name="Pearson M."/>
            <person name="Priest M."/>
            <person name="Roberts A."/>
            <person name="Saif S."/>
            <person name="Shea T."/>
            <person name="Shenoy N."/>
            <person name="Sisk P."/>
            <person name="Stolte C."/>
            <person name="Sykes S."/>
            <person name="Wortman J."/>
            <person name="Nusbaum C."/>
            <person name="Birren B."/>
        </authorList>
    </citation>
    <scope>NUCLEOTIDE SEQUENCE [LARGE SCALE GENOMIC DNA]</scope>
    <source>
        <strain evidence="2">ATCC MYA-4855 / 20631-21</strain>
    </source>
</reference>
<accession>L8FSY7</accession>
<dbReference type="InParanoid" id="L8FSY7"/>
<dbReference type="Proteomes" id="UP000011064">
    <property type="component" value="Unassembled WGS sequence"/>
</dbReference>
<dbReference type="HOGENOM" id="CLU_2134612_0_0_1"/>
<proteinExistence type="predicted"/>
<keyword evidence="2" id="KW-1185">Reference proteome</keyword>
<dbReference type="AlphaFoldDB" id="L8FSY7"/>
<gene>
    <name evidence="1" type="ORF">GMDG_05772</name>
</gene>
<name>L8FSY7_PSED2</name>
<dbReference type="EMBL" id="GL573296">
    <property type="protein sequence ID" value="ELR02836.1"/>
    <property type="molecule type" value="Genomic_DNA"/>
</dbReference>
<dbReference type="VEuPathDB" id="FungiDB:GMDG_05772"/>
<sequence length="113" mass="12160">MESTADNSSNAMREFGLPADDGLTTLYALTETNATERLCAMTKDAIIVVAEMAAKECQESTFDLAMVSDNVTLMYAIDHLARSLDPQWGAGYGRLMGCCAGGDKSKVDEKNHS</sequence>
<organism evidence="1 2">
    <name type="scientific">Pseudogymnoascus destructans (strain ATCC MYA-4855 / 20631-21)</name>
    <name type="common">Bat white-nose syndrome fungus</name>
    <name type="synonym">Geomyces destructans</name>
    <dbReference type="NCBI Taxonomy" id="658429"/>
    <lineage>
        <taxon>Eukaryota</taxon>
        <taxon>Fungi</taxon>
        <taxon>Dikarya</taxon>
        <taxon>Ascomycota</taxon>
        <taxon>Pezizomycotina</taxon>
        <taxon>Leotiomycetes</taxon>
        <taxon>Thelebolales</taxon>
        <taxon>Thelebolaceae</taxon>
        <taxon>Pseudogymnoascus</taxon>
    </lineage>
</organism>
<evidence type="ECO:0000313" key="1">
    <source>
        <dbReference type="EMBL" id="ELR02836.1"/>
    </source>
</evidence>